<dbReference type="RefSeq" id="WP_269885662.1">
    <property type="nucleotide sequence ID" value="NZ_JAQAGZ010000032.1"/>
</dbReference>
<dbReference type="PANTHER" id="PTHR42924">
    <property type="entry name" value="EXONUCLEASE"/>
    <property type="match status" value="1"/>
</dbReference>
<dbReference type="InterPro" id="IPR003141">
    <property type="entry name" value="Pol/His_phosphatase_N"/>
</dbReference>
<evidence type="ECO:0000313" key="2">
    <source>
        <dbReference type="EMBL" id="MCZ8517129.1"/>
    </source>
</evidence>
<feature type="domain" description="Polymerase/histidinol phosphatase N-terminal" evidence="1">
    <location>
        <begin position="130"/>
        <end position="192"/>
    </location>
</feature>
<sequence length="433" mass="48873">MAKNTERRRSTAVYTRQIKKEEQSGYVELPFEMPEGVEEIHVAYEFVSHGETKAVIDLGIRDGSRVRGWSGGARSEFRMARHAATPGYMPGPLEPGGWAVLHNAYKVPEEGCLVTVTIEFIYKTPRWLKGDLHTHSEHSDGSFTLEENAAIMESLGCDFIAMTDHNTISQNLAYPRHTNVLMIPGTEFTTNFGHSNFLGVTDPMDDFRVSGQADVEEKLRTARSRGAKIVLNHPHCDWCPWEWGFSVEHDWVEIWNGPWSARNARTLAWWQEQLAAGRRLAAVGGSDVHRPDPFVKHAMPCTWVWAESKTVESILAGIDRGHVLITYAPDGPFSELGCEAYRMGDVVPLAAKQREVLVRAEDLHSGDRVLLISDRGVERETVVAYEGSLEWKEASEGRLFLRVEIWRYFEEAGEMLLAALTNPLYFERLSEEG</sequence>
<dbReference type="Gene3D" id="3.20.20.140">
    <property type="entry name" value="Metal-dependent hydrolases"/>
    <property type="match status" value="1"/>
</dbReference>
<gene>
    <name evidence="2" type="ORF">O9H85_33220</name>
</gene>
<name>A0ABT4QJS0_9BACL</name>
<organism evidence="2 3">
    <name type="scientific">Paenibacillus gyeongsangnamensis</name>
    <dbReference type="NCBI Taxonomy" id="3388067"/>
    <lineage>
        <taxon>Bacteria</taxon>
        <taxon>Bacillati</taxon>
        <taxon>Bacillota</taxon>
        <taxon>Bacilli</taxon>
        <taxon>Bacillales</taxon>
        <taxon>Paenibacillaceae</taxon>
        <taxon>Paenibacillus</taxon>
    </lineage>
</organism>
<evidence type="ECO:0000259" key="1">
    <source>
        <dbReference type="SMART" id="SM00481"/>
    </source>
</evidence>
<evidence type="ECO:0000313" key="3">
    <source>
        <dbReference type="Proteomes" id="UP001527882"/>
    </source>
</evidence>
<comment type="caution">
    <text evidence="2">The sequence shown here is derived from an EMBL/GenBank/DDBJ whole genome shotgun (WGS) entry which is preliminary data.</text>
</comment>
<dbReference type="InterPro" id="IPR052018">
    <property type="entry name" value="PHP_domain"/>
</dbReference>
<dbReference type="SMART" id="SM00481">
    <property type="entry name" value="POLIIIAc"/>
    <property type="match status" value="1"/>
</dbReference>
<reference evidence="2 3" key="1">
    <citation type="submission" date="2022-12" db="EMBL/GenBank/DDBJ databases">
        <title>Draft genome sequence of Paenibacillus sp. dW9.</title>
        <authorList>
            <person name="Choi E.-W."/>
            <person name="Kim D.-U."/>
        </authorList>
    </citation>
    <scope>NUCLEOTIDE SEQUENCE [LARGE SCALE GENOMIC DNA]</scope>
    <source>
        <strain evidence="3">dW9</strain>
    </source>
</reference>
<dbReference type="NCBIfam" id="NF038032">
    <property type="entry name" value="CehA_McbA_metalo"/>
    <property type="match status" value="1"/>
</dbReference>
<keyword evidence="3" id="KW-1185">Reference proteome</keyword>
<proteinExistence type="predicted"/>
<protein>
    <submittedName>
        <fullName evidence="2">CehA/McbA family metallohydrolase</fullName>
    </submittedName>
</protein>
<dbReference type="PANTHER" id="PTHR42924:SF3">
    <property type="entry name" value="POLYMERASE_HISTIDINOL PHOSPHATASE N-TERMINAL DOMAIN-CONTAINING PROTEIN"/>
    <property type="match status" value="1"/>
</dbReference>
<dbReference type="Proteomes" id="UP001527882">
    <property type="component" value="Unassembled WGS sequence"/>
</dbReference>
<dbReference type="InterPro" id="IPR016195">
    <property type="entry name" value="Pol/histidinol_Pase-like"/>
</dbReference>
<accession>A0ABT4QJS0</accession>
<dbReference type="SUPFAM" id="SSF89550">
    <property type="entry name" value="PHP domain-like"/>
    <property type="match status" value="1"/>
</dbReference>
<dbReference type="EMBL" id="JAQAGZ010000032">
    <property type="protein sequence ID" value="MCZ8517129.1"/>
    <property type="molecule type" value="Genomic_DNA"/>
</dbReference>